<gene>
    <name evidence="2" type="ordered locus">Acid_3662</name>
</gene>
<dbReference type="HOGENOM" id="CLU_1474255_0_0_0"/>
<evidence type="ECO:0000313" key="2">
    <source>
        <dbReference type="EMBL" id="ABJ84634.1"/>
    </source>
</evidence>
<dbReference type="KEGG" id="sus:Acid_3662"/>
<name>Q020L9_SOLUE</name>
<accession>Q020L9</accession>
<sequence length="183" mass="18890" precursor="true">MRAVLALTLALLITPLFAAQQRHPYRKSWKRSTVGKGAVGRIAAGAAVGTARKSPRKYGGGITGFGKRMGAGFASNAVGRTVEHGVAAKLHEDLHYHRSNKHGFGPRLADALKSTVVTRNTRTGKARPAAGRLAGHAASGAFTQGVLAAGSGASTAGLGVAADAGANVVREFVPRRKRHPAAR</sequence>
<protein>
    <submittedName>
        <fullName evidence="2">Uncharacterized protein</fullName>
    </submittedName>
</protein>
<dbReference type="STRING" id="234267.Acid_3662"/>
<dbReference type="InParanoid" id="Q020L9"/>
<organism evidence="2">
    <name type="scientific">Solibacter usitatus (strain Ellin6076)</name>
    <dbReference type="NCBI Taxonomy" id="234267"/>
    <lineage>
        <taxon>Bacteria</taxon>
        <taxon>Pseudomonadati</taxon>
        <taxon>Acidobacteriota</taxon>
        <taxon>Terriglobia</taxon>
        <taxon>Bryobacterales</taxon>
        <taxon>Solibacteraceae</taxon>
        <taxon>Candidatus Solibacter</taxon>
    </lineage>
</organism>
<dbReference type="EMBL" id="CP000473">
    <property type="protein sequence ID" value="ABJ84634.1"/>
    <property type="molecule type" value="Genomic_DNA"/>
</dbReference>
<proteinExistence type="predicted"/>
<feature type="signal peptide" evidence="1">
    <location>
        <begin position="1"/>
        <end position="18"/>
    </location>
</feature>
<keyword evidence="1" id="KW-0732">Signal</keyword>
<evidence type="ECO:0000256" key="1">
    <source>
        <dbReference type="SAM" id="SignalP"/>
    </source>
</evidence>
<reference evidence="2" key="1">
    <citation type="submission" date="2006-10" db="EMBL/GenBank/DDBJ databases">
        <title>Complete sequence of Solibacter usitatus Ellin6076.</title>
        <authorList>
            <consortium name="US DOE Joint Genome Institute"/>
            <person name="Copeland A."/>
            <person name="Lucas S."/>
            <person name="Lapidus A."/>
            <person name="Barry K."/>
            <person name="Detter J.C."/>
            <person name="Glavina del Rio T."/>
            <person name="Hammon N."/>
            <person name="Israni S."/>
            <person name="Dalin E."/>
            <person name="Tice H."/>
            <person name="Pitluck S."/>
            <person name="Thompson L.S."/>
            <person name="Brettin T."/>
            <person name="Bruce D."/>
            <person name="Han C."/>
            <person name="Tapia R."/>
            <person name="Gilna P."/>
            <person name="Schmutz J."/>
            <person name="Larimer F."/>
            <person name="Land M."/>
            <person name="Hauser L."/>
            <person name="Kyrpides N."/>
            <person name="Mikhailova N."/>
            <person name="Janssen P.H."/>
            <person name="Kuske C.R."/>
            <person name="Richardson P."/>
        </authorList>
    </citation>
    <scope>NUCLEOTIDE SEQUENCE</scope>
    <source>
        <strain evidence="2">Ellin6076</strain>
    </source>
</reference>
<feature type="chain" id="PRO_5004163050" evidence="1">
    <location>
        <begin position="19"/>
        <end position="183"/>
    </location>
</feature>
<dbReference type="AlphaFoldDB" id="Q020L9"/>